<evidence type="ECO:0000313" key="1">
    <source>
        <dbReference type="EMBL" id="CAG8613476.1"/>
    </source>
</evidence>
<dbReference type="OrthoDB" id="2391354at2759"/>
<dbReference type="SUPFAM" id="SSF64268">
    <property type="entry name" value="PX domain"/>
    <property type="match status" value="1"/>
</dbReference>
<comment type="caution">
    <text evidence="1">The sequence shown here is derived from an EMBL/GenBank/DDBJ whole genome shotgun (WGS) entry which is preliminary data.</text>
</comment>
<gene>
    <name evidence="1" type="ORF">AGERDE_LOCUS9711</name>
</gene>
<name>A0A9N9GIT3_9GLOM</name>
<accession>A0A9N9GIT3</accession>
<organism evidence="1 2">
    <name type="scientific">Ambispora gerdemannii</name>
    <dbReference type="NCBI Taxonomy" id="144530"/>
    <lineage>
        <taxon>Eukaryota</taxon>
        <taxon>Fungi</taxon>
        <taxon>Fungi incertae sedis</taxon>
        <taxon>Mucoromycota</taxon>
        <taxon>Glomeromycotina</taxon>
        <taxon>Glomeromycetes</taxon>
        <taxon>Archaeosporales</taxon>
        <taxon>Ambisporaceae</taxon>
        <taxon>Ambispora</taxon>
    </lineage>
</organism>
<dbReference type="AlphaFoldDB" id="A0A9N9GIT3"/>
<keyword evidence="2" id="KW-1185">Reference proteome</keyword>
<proteinExistence type="predicted"/>
<reference evidence="1" key="1">
    <citation type="submission" date="2021-06" db="EMBL/GenBank/DDBJ databases">
        <authorList>
            <person name="Kallberg Y."/>
            <person name="Tangrot J."/>
            <person name="Rosling A."/>
        </authorList>
    </citation>
    <scope>NUCLEOTIDE SEQUENCE</scope>
    <source>
        <strain evidence="1">MT106</strain>
    </source>
</reference>
<dbReference type="EMBL" id="CAJVPL010002545">
    <property type="protein sequence ID" value="CAG8613476.1"/>
    <property type="molecule type" value="Genomic_DNA"/>
</dbReference>
<dbReference type="Gene3D" id="3.30.1520.10">
    <property type="entry name" value="Phox-like domain"/>
    <property type="match status" value="1"/>
</dbReference>
<dbReference type="CDD" id="cd06093">
    <property type="entry name" value="PX_domain"/>
    <property type="match status" value="1"/>
</dbReference>
<dbReference type="Proteomes" id="UP000789831">
    <property type="component" value="Unassembled WGS sequence"/>
</dbReference>
<dbReference type="GO" id="GO:0035091">
    <property type="term" value="F:phosphatidylinositol binding"/>
    <property type="evidence" value="ECO:0007669"/>
    <property type="project" value="InterPro"/>
</dbReference>
<evidence type="ECO:0000313" key="2">
    <source>
        <dbReference type="Proteomes" id="UP000789831"/>
    </source>
</evidence>
<dbReference type="InterPro" id="IPR036871">
    <property type="entry name" value="PX_dom_sf"/>
</dbReference>
<protein>
    <submittedName>
        <fullName evidence="1">5305_t:CDS:1</fullName>
    </submittedName>
</protein>
<sequence length="132" mass="15390">MPQALVRLRAANVLIRVQKIRVKSEGFLGLRKHAEYEILTKYMSDRDGWTQSVSYFRYSELRAFHKVLRRNFPRFLCDNLSYEFLLSRAHKIENFLIQLVKSFGDVDVVLKFLGIDLDNLTPGRIPNEGLAS</sequence>